<name>A0A212KEY3_9BACT</name>
<sequence>MSTNGTVITGRNLGGLQFAVVVEEQHEDKLTITEHPVEQGAKINDHAYVMPATVTIRAGVSDTAGDGKAREMYDKLLDLMRKREPISIVTGKRLYDNMLVEGVSNTTDKATEKALLVTANCKEVIIVRTQTASVPPRNRHKNAAKTGGVADKGQKQPNSILNASAGSGGYTRPGGAAK</sequence>
<feature type="region of interest" description="Disordered" evidence="1">
    <location>
        <begin position="132"/>
        <end position="178"/>
    </location>
</feature>
<proteinExistence type="predicted"/>
<dbReference type="InterPro" id="IPR048494">
    <property type="entry name" value="Dit-like_N"/>
</dbReference>
<feature type="domain" description="Dit-like phage tail protein N-terminal" evidence="2">
    <location>
        <begin position="18"/>
        <end position="135"/>
    </location>
</feature>
<dbReference type="AlphaFoldDB" id="A0A212KEY3"/>
<evidence type="ECO:0000259" key="2">
    <source>
        <dbReference type="Pfam" id="PF21821"/>
    </source>
</evidence>
<feature type="compositionally biased region" description="Gly residues" evidence="1">
    <location>
        <begin position="166"/>
        <end position="178"/>
    </location>
</feature>
<gene>
    <name evidence="3" type="ORF">KM92DES2_12911</name>
</gene>
<dbReference type="Pfam" id="PF21821">
    <property type="entry name" value="Dit_like"/>
    <property type="match status" value="1"/>
</dbReference>
<reference evidence="3" key="1">
    <citation type="submission" date="2016-04" db="EMBL/GenBank/DDBJ databases">
        <authorList>
            <person name="Evans L.H."/>
            <person name="Alamgir A."/>
            <person name="Owens N."/>
            <person name="Weber N.D."/>
            <person name="Virtaneva K."/>
            <person name="Barbian K."/>
            <person name="Babar A."/>
            <person name="Rosenke K."/>
        </authorList>
    </citation>
    <scope>NUCLEOTIDE SEQUENCE</scope>
    <source>
        <strain evidence="3">92-2</strain>
    </source>
</reference>
<dbReference type="RefSeq" id="WP_296937017.1">
    <property type="nucleotide sequence ID" value="NZ_LT598928.1"/>
</dbReference>
<evidence type="ECO:0000313" key="3">
    <source>
        <dbReference type="EMBL" id="SBW10178.1"/>
    </source>
</evidence>
<feature type="compositionally biased region" description="Polar residues" evidence="1">
    <location>
        <begin position="155"/>
        <end position="165"/>
    </location>
</feature>
<accession>A0A212KEY3</accession>
<organism evidence="3">
    <name type="scientific">uncultured Desulfovibrio sp</name>
    <dbReference type="NCBI Taxonomy" id="167968"/>
    <lineage>
        <taxon>Bacteria</taxon>
        <taxon>Pseudomonadati</taxon>
        <taxon>Thermodesulfobacteriota</taxon>
        <taxon>Desulfovibrionia</taxon>
        <taxon>Desulfovibrionales</taxon>
        <taxon>Desulfovibrionaceae</taxon>
        <taxon>Desulfovibrio</taxon>
        <taxon>environmental samples</taxon>
    </lineage>
</organism>
<evidence type="ECO:0000256" key="1">
    <source>
        <dbReference type="SAM" id="MobiDB-lite"/>
    </source>
</evidence>
<protein>
    <recommendedName>
        <fullName evidence="2">Dit-like phage tail protein N-terminal domain-containing protein</fullName>
    </recommendedName>
</protein>
<dbReference type="EMBL" id="FLUP01000001">
    <property type="protein sequence ID" value="SBW10178.1"/>
    <property type="molecule type" value="Genomic_DNA"/>
</dbReference>